<dbReference type="CDD" id="cd14003">
    <property type="entry name" value="STKc_AMPK-like"/>
    <property type="match status" value="1"/>
</dbReference>
<gene>
    <name evidence="10" type="ORF">DICPUDRAFT_151676</name>
</gene>
<evidence type="ECO:0000259" key="9">
    <source>
        <dbReference type="PROSITE" id="PS50112"/>
    </source>
</evidence>
<dbReference type="InterPro" id="IPR000719">
    <property type="entry name" value="Prot_kinase_dom"/>
</dbReference>
<dbReference type="EMBL" id="GL871043">
    <property type="protein sequence ID" value="EGC35920.1"/>
    <property type="molecule type" value="Genomic_DNA"/>
</dbReference>
<dbReference type="Gene3D" id="3.30.450.20">
    <property type="entry name" value="PAS domain"/>
    <property type="match status" value="3"/>
</dbReference>
<feature type="compositionally biased region" description="Low complexity" evidence="7">
    <location>
        <begin position="915"/>
        <end position="927"/>
    </location>
</feature>
<feature type="compositionally biased region" description="Low complexity" evidence="7">
    <location>
        <begin position="827"/>
        <end position="873"/>
    </location>
</feature>
<feature type="domain" description="PAS" evidence="9">
    <location>
        <begin position="122"/>
        <end position="160"/>
    </location>
</feature>
<evidence type="ECO:0000256" key="4">
    <source>
        <dbReference type="ARBA" id="ARBA00022777"/>
    </source>
</evidence>
<dbReference type="PROSITE" id="PS50112">
    <property type="entry name" value="PAS"/>
    <property type="match status" value="2"/>
</dbReference>
<evidence type="ECO:0008006" key="12">
    <source>
        <dbReference type="Google" id="ProtNLM"/>
    </source>
</evidence>
<dbReference type="SMART" id="SM00220">
    <property type="entry name" value="S_TKc"/>
    <property type="match status" value="1"/>
</dbReference>
<dbReference type="Proteomes" id="UP000001064">
    <property type="component" value="Unassembled WGS sequence"/>
</dbReference>
<keyword evidence="1" id="KW-0723">Serine/threonine-protein kinase</keyword>
<evidence type="ECO:0000256" key="1">
    <source>
        <dbReference type="ARBA" id="ARBA00022527"/>
    </source>
</evidence>
<dbReference type="SUPFAM" id="SSF56112">
    <property type="entry name" value="Protein kinase-like (PK-like)"/>
    <property type="match status" value="1"/>
</dbReference>
<dbReference type="GO" id="GO:0035556">
    <property type="term" value="P:intracellular signal transduction"/>
    <property type="evidence" value="ECO:0000318"/>
    <property type="project" value="GO_Central"/>
</dbReference>
<dbReference type="PROSITE" id="PS50011">
    <property type="entry name" value="PROTEIN_KINASE_DOM"/>
    <property type="match status" value="1"/>
</dbReference>
<feature type="compositionally biased region" description="Low complexity" evidence="7">
    <location>
        <begin position="331"/>
        <end position="347"/>
    </location>
</feature>
<evidence type="ECO:0000256" key="5">
    <source>
        <dbReference type="ARBA" id="ARBA00022840"/>
    </source>
</evidence>
<evidence type="ECO:0000256" key="3">
    <source>
        <dbReference type="ARBA" id="ARBA00022741"/>
    </source>
</evidence>
<evidence type="ECO:0000313" key="11">
    <source>
        <dbReference type="Proteomes" id="UP000001064"/>
    </source>
</evidence>
<dbReference type="InterPro" id="IPR013767">
    <property type="entry name" value="PAS_fold"/>
</dbReference>
<dbReference type="FunFam" id="3.30.200.20:FF:000003">
    <property type="entry name" value="Non-specific serine/threonine protein kinase"/>
    <property type="match status" value="1"/>
</dbReference>
<keyword evidence="3 6" id="KW-0547">Nucleotide-binding</keyword>
<dbReference type="FunFam" id="3.30.450.20:FF:000477">
    <property type="entry name" value="Probable serine/threonine-protein kinase DDB_G0280133"/>
    <property type="match status" value="1"/>
</dbReference>
<evidence type="ECO:0000313" key="10">
    <source>
        <dbReference type="EMBL" id="EGC35920.1"/>
    </source>
</evidence>
<dbReference type="InParanoid" id="F0ZJH1"/>
<dbReference type="GO" id="GO:0006355">
    <property type="term" value="P:regulation of DNA-templated transcription"/>
    <property type="evidence" value="ECO:0007669"/>
    <property type="project" value="InterPro"/>
</dbReference>
<feature type="region of interest" description="Disordered" evidence="7">
    <location>
        <begin position="398"/>
        <end position="494"/>
    </location>
</feature>
<feature type="compositionally biased region" description="Basic and acidic residues" evidence="7">
    <location>
        <begin position="398"/>
        <end position="423"/>
    </location>
</feature>
<evidence type="ECO:0000256" key="2">
    <source>
        <dbReference type="ARBA" id="ARBA00022679"/>
    </source>
</evidence>
<dbReference type="Pfam" id="PF00069">
    <property type="entry name" value="Pkinase"/>
    <property type="match status" value="1"/>
</dbReference>
<dbReference type="GO" id="GO:0005524">
    <property type="term" value="F:ATP binding"/>
    <property type="evidence" value="ECO:0007669"/>
    <property type="project" value="UniProtKB-UniRule"/>
</dbReference>
<evidence type="ECO:0000259" key="8">
    <source>
        <dbReference type="PROSITE" id="PS50011"/>
    </source>
</evidence>
<dbReference type="CDD" id="cd00130">
    <property type="entry name" value="PAS"/>
    <property type="match status" value="3"/>
</dbReference>
<feature type="domain" description="PAS" evidence="9">
    <location>
        <begin position="10"/>
        <end position="71"/>
    </location>
</feature>
<dbReference type="PANTHER" id="PTHR24346">
    <property type="entry name" value="MAP/MICROTUBULE AFFINITY-REGULATING KINASE"/>
    <property type="match status" value="1"/>
</dbReference>
<feature type="domain" description="Protein kinase" evidence="8">
    <location>
        <begin position="501"/>
        <end position="764"/>
    </location>
</feature>
<keyword evidence="11" id="KW-1185">Reference proteome</keyword>
<dbReference type="GO" id="GO:0005737">
    <property type="term" value="C:cytoplasm"/>
    <property type="evidence" value="ECO:0000318"/>
    <property type="project" value="GO_Central"/>
</dbReference>
<dbReference type="GeneID" id="10500535"/>
<dbReference type="SUPFAM" id="SSF55785">
    <property type="entry name" value="PYP-like sensor domain (PAS domain)"/>
    <property type="match status" value="2"/>
</dbReference>
<feature type="region of interest" description="Disordered" evidence="7">
    <location>
        <begin position="283"/>
        <end position="353"/>
    </location>
</feature>
<organism evidence="10 11">
    <name type="scientific">Dictyostelium purpureum</name>
    <name type="common">Slime mold</name>
    <dbReference type="NCBI Taxonomy" id="5786"/>
    <lineage>
        <taxon>Eukaryota</taxon>
        <taxon>Amoebozoa</taxon>
        <taxon>Evosea</taxon>
        <taxon>Eumycetozoa</taxon>
        <taxon>Dictyostelia</taxon>
        <taxon>Dictyosteliales</taxon>
        <taxon>Dictyosteliaceae</taxon>
        <taxon>Dictyostelium</taxon>
    </lineage>
</organism>
<name>F0ZJH1_DICPU</name>
<dbReference type="NCBIfam" id="TIGR00229">
    <property type="entry name" value="sensory_box"/>
    <property type="match status" value="2"/>
</dbReference>
<dbReference type="STRING" id="5786.F0ZJH1"/>
<dbReference type="PROSITE" id="PS00108">
    <property type="entry name" value="PROTEIN_KINASE_ST"/>
    <property type="match status" value="1"/>
</dbReference>
<protein>
    <recommendedName>
        <fullName evidence="12">Protein kinase domain-containing protein</fullName>
    </recommendedName>
</protein>
<dbReference type="AlphaFoldDB" id="F0ZJH1"/>
<dbReference type="Gene3D" id="1.10.510.10">
    <property type="entry name" value="Transferase(Phosphotransferase) domain 1"/>
    <property type="match status" value="1"/>
</dbReference>
<evidence type="ECO:0000256" key="6">
    <source>
        <dbReference type="PROSITE-ProRule" id="PRU10141"/>
    </source>
</evidence>
<dbReference type="SMART" id="SM00091">
    <property type="entry name" value="PAS"/>
    <property type="match status" value="3"/>
</dbReference>
<dbReference type="VEuPathDB" id="AmoebaDB:DICPUDRAFT_151676"/>
<dbReference type="InterPro" id="IPR011009">
    <property type="entry name" value="Kinase-like_dom_sf"/>
</dbReference>
<dbReference type="OMA" id="WILEEIY"/>
<dbReference type="eggNOG" id="KOG0586">
    <property type="taxonomic scope" value="Eukaryota"/>
</dbReference>
<proteinExistence type="predicted"/>
<keyword evidence="5 6" id="KW-0067">ATP-binding</keyword>
<sequence length="936" mass="105517">MNTHNAFQQRSMDSAIVTINDKGYIQSVDRKTCELFGYTIEELQMQKVNILIPSPYKEQHDTYMQNYFETGIRKIIDKSRVVEGLHKDGSVFPITLSVTEVKIWNKRMFIGSIEPVIDKRLIIYTDVHGIITYCNRNVEELIGYTPAELFGKNVSTLMPSPHAKNHGDYIEKNYHGGGLWKMLNRVRNLPIKHKNGVVFLVSILVTKISTDGIDMFKAIIQTPPKEAVFTINGEGIIKACNFNFTEPMFGYTQKDLVGNTIGMLIPEMSKIIDNTVIGINESHDNNNSNINNSGNNSNSSNNNNNNSNSNNNNNSINIATTVASSPAGHDSSPLNNSTNTPNTPTQSRGVESWLGRTRKVDVWHKDGSRFPVNLEIIKLQGESSIFSLQIKKVENPSRVYKDKGEKSSEKSEKSEKEKSSEKKEKKKRKKERSESSDESDSSETEHKKKKEKRRSRKDESDSDSDSDSESSSSRKHSRHDNNGSNHSGSGGFYQPEMIGEYTLGKTLGRGNYGVVKLGTHISTKDEIAIKILYKEQMTESEFTRCKREIEILKQLCHPFINKLINVLEKDDAMFILMEYCPGGDLFHYVNKYGLKGVKMVNSPDIGEQVLMGVPLSEEDTRRIFTQICLGIAHCHKLNIAHRDIKHKNILFDNQMNVKIIDFGLSNWSYQKNLSFCGTPAYASPEMLLGINYNGPEVDIWSLGVILYSLVTGRLPFINVTDMIVGKFTIPGSIPVDLQDLIKKMLTVDREQRLNIYGVINHSWLMKDPTTSALITQNLLSLASSTPVSSSSQIQPTSSILPSYNINELDIAKNNILNITQINQQKTTTTNSSNINNQQQQPNNIYIQSPPSNNNNNNNNNNINSNNNNNNNNNIFQQSPYFVQAPRNDDFNLGQPLQQNPFDQNQIPSYYGQPPNNNSNTSNFNNSNDYSQLRKST</sequence>
<dbReference type="FunFam" id="3.30.450.20:FF:000060">
    <property type="entry name" value="Sensor protein FixL"/>
    <property type="match status" value="1"/>
</dbReference>
<dbReference type="Pfam" id="PF00989">
    <property type="entry name" value="PAS"/>
    <property type="match status" value="2"/>
</dbReference>
<dbReference type="KEGG" id="dpp:DICPUDRAFT_151676"/>
<keyword evidence="4" id="KW-0418">Kinase</keyword>
<evidence type="ECO:0000256" key="7">
    <source>
        <dbReference type="SAM" id="MobiDB-lite"/>
    </source>
</evidence>
<dbReference type="InterPro" id="IPR000014">
    <property type="entry name" value="PAS"/>
</dbReference>
<dbReference type="InterPro" id="IPR017441">
    <property type="entry name" value="Protein_kinase_ATP_BS"/>
</dbReference>
<dbReference type="OrthoDB" id="17792at2759"/>
<dbReference type="PROSITE" id="PS00107">
    <property type="entry name" value="PROTEIN_KINASE_ATP"/>
    <property type="match status" value="1"/>
</dbReference>
<dbReference type="InterPro" id="IPR008271">
    <property type="entry name" value="Ser/Thr_kinase_AS"/>
</dbReference>
<feature type="compositionally biased region" description="Low complexity" evidence="7">
    <location>
        <begin position="285"/>
        <end position="318"/>
    </location>
</feature>
<dbReference type="GO" id="GO:0004674">
    <property type="term" value="F:protein serine/threonine kinase activity"/>
    <property type="evidence" value="ECO:0000318"/>
    <property type="project" value="GO_Central"/>
</dbReference>
<reference evidence="11" key="1">
    <citation type="journal article" date="2011" name="Genome Biol.">
        <title>Comparative genomics of the social amoebae Dictyostelium discoideum and Dictyostelium purpureum.</title>
        <authorList>
            <consortium name="US DOE Joint Genome Institute (JGI-PGF)"/>
            <person name="Sucgang R."/>
            <person name="Kuo A."/>
            <person name="Tian X."/>
            <person name="Salerno W."/>
            <person name="Parikh A."/>
            <person name="Feasley C.L."/>
            <person name="Dalin E."/>
            <person name="Tu H."/>
            <person name="Huang E."/>
            <person name="Barry K."/>
            <person name="Lindquist E."/>
            <person name="Shapiro H."/>
            <person name="Bruce D."/>
            <person name="Schmutz J."/>
            <person name="Salamov A."/>
            <person name="Fey P."/>
            <person name="Gaudet P."/>
            <person name="Anjard C."/>
            <person name="Babu M.M."/>
            <person name="Basu S."/>
            <person name="Bushmanova Y."/>
            <person name="van der Wel H."/>
            <person name="Katoh-Kurasawa M."/>
            <person name="Dinh C."/>
            <person name="Coutinho P.M."/>
            <person name="Saito T."/>
            <person name="Elias M."/>
            <person name="Schaap P."/>
            <person name="Kay R.R."/>
            <person name="Henrissat B."/>
            <person name="Eichinger L."/>
            <person name="Rivero F."/>
            <person name="Putnam N.H."/>
            <person name="West C.M."/>
            <person name="Loomis W.F."/>
            <person name="Chisholm R.L."/>
            <person name="Shaulsky G."/>
            <person name="Strassmann J.E."/>
            <person name="Queller D.C."/>
            <person name="Kuspa A."/>
            <person name="Grigoriev I.V."/>
        </authorList>
    </citation>
    <scope>NUCLEOTIDE SEQUENCE [LARGE SCALE GENOMIC DNA]</scope>
    <source>
        <strain evidence="11">QSDP1</strain>
    </source>
</reference>
<dbReference type="PANTHER" id="PTHR24346:SF99">
    <property type="entry name" value="SERINE_THREONINE-PROTEIN KINASE DDB_G0280133-RELATED"/>
    <property type="match status" value="1"/>
</dbReference>
<dbReference type="FunFam" id="1.10.510.10:FF:001860">
    <property type="entry name" value="Probable serine/threonine-protein kinase DDB_G0280133"/>
    <property type="match status" value="1"/>
</dbReference>
<feature type="compositionally biased region" description="Polar residues" evidence="7">
    <location>
        <begin position="894"/>
        <end position="907"/>
    </location>
</feature>
<dbReference type="InterPro" id="IPR035965">
    <property type="entry name" value="PAS-like_dom_sf"/>
</dbReference>
<dbReference type="RefSeq" id="XP_003287574.1">
    <property type="nucleotide sequence ID" value="XM_003287526.1"/>
</dbReference>
<accession>F0ZJH1</accession>
<feature type="region of interest" description="Disordered" evidence="7">
    <location>
        <begin position="827"/>
        <end position="936"/>
    </location>
</feature>
<keyword evidence="2" id="KW-0808">Transferase</keyword>
<feature type="binding site" evidence="6">
    <location>
        <position position="530"/>
    </location>
    <ligand>
        <name>ATP</name>
        <dbReference type="ChEBI" id="CHEBI:30616"/>
    </ligand>
</feature>